<name>A0A8J3QY93_9ACTN</name>
<comment type="caution">
    <text evidence="2">The sequence shown here is derived from an EMBL/GenBank/DDBJ whole genome shotgun (WGS) entry which is preliminary data.</text>
</comment>
<evidence type="ECO:0000313" key="2">
    <source>
        <dbReference type="EMBL" id="GIH17990.1"/>
    </source>
</evidence>
<dbReference type="Pfam" id="PF00561">
    <property type="entry name" value="Abhydrolase_1"/>
    <property type="match status" value="1"/>
</dbReference>
<keyword evidence="2" id="KW-0378">Hydrolase</keyword>
<dbReference type="PANTHER" id="PTHR43194">
    <property type="entry name" value="HYDROLASE ALPHA/BETA FOLD FAMILY"/>
    <property type="match status" value="1"/>
</dbReference>
<dbReference type="SUPFAM" id="SSF53474">
    <property type="entry name" value="alpha/beta-Hydrolases"/>
    <property type="match status" value="1"/>
</dbReference>
<evidence type="ECO:0000259" key="1">
    <source>
        <dbReference type="Pfam" id="PF00561"/>
    </source>
</evidence>
<gene>
    <name evidence="2" type="primary">yraK_2</name>
    <name evidence="2" type="ORF">Raf01_61620</name>
</gene>
<dbReference type="GO" id="GO:0016787">
    <property type="term" value="F:hydrolase activity"/>
    <property type="evidence" value="ECO:0007669"/>
    <property type="project" value="UniProtKB-KW"/>
</dbReference>
<dbReference type="InterPro" id="IPR029058">
    <property type="entry name" value="AB_hydrolase_fold"/>
</dbReference>
<protein>
    <submittedName>
        <fullName evidence="2">Putative hydrolase YraK</fullName>
    </submittedName>
</protein>
<accession>A0A8J3QY93</accession>
<evidence type="ECO:0000313" key="3">
    <source>
        <dbReference type="Proteomes" id="UP000642748"/>
    </source>
</evidence>
<dbReference type="Gene3D" id="3.40.50.1820">
    <property type="entry name" value="alpha/beta hydrolase"/>
    <property type="match status" value="1"/>
</dbReference>
<dbReference type="Proteomes" id="UP000642748">
    <property type="component" value="Unassembled WGS sequence"/>
</dbReference>
<keyword evidence="3" id="KW-1185">Reference proteome</keyword>
<reference evidence="2" key="1">
    <citation type="submission" date="2021-01" db="EMBL/GenBank/DDBJ databases">
        <title>Whole genome shotgun sequence of Rugosimonospora africana NBRC 104875.</title>
        <authorList>
            <person name="Komaki H."/>
            <person name="Tamura T."/>
        </authorList>
    </citation>
    <scope>NUCLEOTIDE SEQUENCE</scope>
    <source>
        <strain evidence="2">NBRC 104875</strain>
    </source>
</reference>
<dbReference type="InterPro" id="IPR000073">
    <property type="entry name" value="AB_hydrolase_1"/>
</dbReference>
<sequence length="263" mass="27934">MVNGARLHYELRGTGPALAFVPGGLVDSAHYAEVAGLLADAFTVLTYDRRGNAGSPRPTGWHSTDLGEQADDLAGLIESLGLAPCAIWGGSLGGLVLLELLARRPGLVRAAIVHEPPLFSVLDIGDRIAGQLATLAAAAVRDDRVDSAVRQHAHETLGDVFERLTPQLRERMTANGRVFFDLEVPGLVRSLPTADAVTAVLDRTDIPVAFMAGPENIQSPPYRITRWLADRVGVELREVPGGHMPYAVDATATAAAIRDVLTA</sequence>
<organism evidence="2 3">
    <name type="scientific">Rugosimonospora africana</name>
    <dbReference type="NCBI Taxonomy" id="556532"/>
    <lineage>
        <taxon>Bacteria</taxon>
        <taxon>Bacillati</taxon>
        <taxon>Actinomycetota</taxon>
        <taxon>Actinomycetes</taxon>
        <taxon>Micromonosporales</taxon>
        <taxon>Micromonosporaceae</taxon>
        <taxon>Rugosimonospora</taxon>
    </lineage>
</organism>
<dbReference type="EMBL" id="BONZ01000061">
    <property type="protein sequence ID" value="GIH17990.1"/>
    <property type="molecule type" value="Genomic_DNA"/>
</dbReference>
<proteinExistence type="predicted"/>
<dbReference type="InterPro" id="IPR050228">
    <property type="entry name" value="Carboxylesterase_BioH"/>
</dbReference>
<dbReference type="AlphaFoldDB" id="A0A8J3QY93"/>
<feature type="domain" description="AB hydrolase-1" evidence="1">
    <location>
        <begin position="16"/>
        <end position="149"/>
    </location>
</feature>
<dbReference type="PANTHER" id="PTHR43194:SF2">
    <property type="entry name" value="PEROXISOMAL MEMBRANE PROTEIN LPX1"/>
    <property type="match status" value="1"/>
</dbReference>
<dbReference type="RefSeq" id="WP_203921515.1">
    <property type="nucleotide sequence ID" value="NZ_BONZ01000061.1"/>
</dbReference>